<reference evidence="2 3" key="1">
    <citation type="submission" date="2018-07" db="EMBL/GenBank/DDBJ databases">
        <authorList>
            <person name="Quirk P.G."/>
            <person name="Krulwich T.A."/>
        </authorList>
    </citation>
    <scope>NUCLEOTIDE SEQUENCE [LARGE SCALE GENOMIC DNA]</scope>
    <source>
        <strain evidence="2 3">CC-BB4</strain>
    </source>
</reference>
<dbReference type="InterPro" id="IPR052342">
    <property type="entry name" value="MCH/BMMD"/>
</dbReference>
<dbReference type="Pfam" id="PF01575">
    <property type="entry name" value="MaoC_dehydratas"/>
    <property type="match status" value="1"/>
</dbReference>
<proteinExistence type="predicted"/>
<dbReference type="PANTHER" id="PTHR43664">
    <property type="entry name" value="MONOAMINE OXIDASE-RELATED"/>
    <property type="match status" value="1"/>
</dbReference>
<dbReference type="InterPro" id="IPR002539">
    <property type="entry name" value="MaoC-like_dom"/>
</dbReference>
<evidence type="ECO:0000313" key="2">
    <source>
        <dbReference type="EMBL" id="AXK79488.1"/>
    </source>
</evidence>
<dbReference type="SUPFAM" id="SSF54637">
    <property type="entry name" value="Thioesterase/thiol ester dehydrase-isomerase"/>
    <property type="match status" value="1"/>
</dbReference>
<dbReference type="RefSeq" id="WP_115688228.1">
    <property type="nucleotide sequence ID" value="NZ_CP031417.1"/>
</dbReference>
<dbReference type="AlphaFoldDB" id="A0A345ZRE1"/>
<dbReference type="KEGG" id="ptaw:DW352_02515"/>
<organism evidence="2 3">
    <name type="scientific">Pseudolabrys taiwanensis</name>
    <dbReference type="NCBI Taxonomy" id="331696"/>
    <lineage>
        <taxon>Bacteria</taxon>
        <taxon>Pseudomonadati</taxon>
        <taxon>Pseudomonadota</taxon>
        <taxon>Alphaproteobacteria</taxon>
        <taxon>Hyphomicrobiales</taxon>
        <taxon>Xanthobacteraceae</taxon>
        <taxon>Pseudolabrys</taxon>
    </lineage>
</organism>
<dbReference type="Gene3D" id="3.10.129.10">
    <property type="entry name" value="Hotdog Thioesterase"/>
    <property type="match status" value="1"/>
</dbReference>
<name>A0A345ZRE1_9HYPH</name>
<keyword evidence="3" id="KW-1185">Reference proteome</keyword>
<dbReference type="OrthoDB" id="9796589at2"/>
<dbReference type="InterPro" id="IPR029069">
    <property type="entry name" value="HotDog_dom_sf"/>
</dbReference>
<evidence type="ECO:0000259" key="1">
    <source>
        <dbReference type="Pfam" id="PF01575"/>
    </source>
</evidence>
<dbReference type="PANTHER" id="PTHR43664:SF1">
    <property type="entry name" value="BETA-METHYLMALYL-COA DEHYDRATASE"/>
    <property type="match status" value="1"/>
</dbReference>
<gene>
    <name evidence="2" type="ORF">DW352_02515</name>
</gene>
<feature type="domain" description="MaoC-like" evidence="1">
    <location>
        <begin position="20"/>
        <end position="134"/>
    </location>
</feature>
<dbReference type="Proteomes" id="UP000254889">
    <property type="component" value="Chromosome"/>
</dbReference>
<dbReference type="CDD" id="cd03451">
    <property type="entry name" value="FkbR2"/>
    <property type="match status" value="1"/>
</dbReference>
<accession>A0A345ZRE1</accession>
<dbReference type="EMBL" id="CP031417">
    <property type="protein sequence ID" value="AXK79488.1"/>
    <property type="molecule type" value="Genomic_DNA"/>
</dbReference>
<evidence type="ECO:0000313" key="3">
    <source>
        <dbReference type="Proteomes" id="UP000254889"/>
    </source>
</evidence>
<sequence length="160" mass="18178">MPDDNLRHKRGGLYFEGFEVGKVYEHRYTRTVTQMDNMLFSNMTLNPQPLHIDRHYCETETDWGQPLMNSLFTLGLMIGIQVSDTSVGTTVANLGMTDVKFPNPLFEGDTVHCTSEVVSKRESQSRPGTGIVTLHHKAFKQDGKLVAECQRQVMVRMMPK</sequence>
<protein>
    <submittedName>
        <fullName evidence="2">MaoC family dehydratase</fullName>
    </submittedName>
</protein>